<gene>
    <name evidence="2" type="ORF">OUZ56_019893</name>
</gene>
<sequence>MSSKERRANMSRTGIHNLIDSMQFKNRRAINMTRALFFIRHSSALLFDVFLIIRSNIFGFRFPKRRDRNQGGAGWVDIARQELDKVKKAEAIGLGLVDR</sequence>
<protein>
    <submittedName>
        <fullName evidence="2">Uncharacterized protein</fullName>
    </submittedName>
</protein>
<accession>A0ABQ9ZCY0</accession>
<reference evidence="2 3" key="1">
    <citation type="journal article" date="2023" name="Nucleic Acids Res.">
        <title>The hologenome of Daphnia magna reveals possible DNA methylation and microbiome-mediated evolution of the host genome.</title>
        <authorList>
            <person name="Chaturvedi A."/>
            <person name="Li X."/>
            <person name="Dhandapani V."/>
            <person name="Marshall H."/>
            <person name="Kissane S."/>
            <person name="Cuenca-Cambronero M."/>
            <person name="Asole G."/>
            <person name="Calvet F."/>
            <person name="Ruiz-Romero M."/>
            <person name="Marangio P."/>
            <person name="Guigo R."/>
            <person name="Rago D."/>
            <person name="Mirbahai L."/>
            <person name="Eastwood N."/>
            <person name="Colbourne J.K."/>
            <person name="Zhou J."/>
            <person name="Mallon E."/>
            <person name="Orsini L."/>
        </authorList>
    </citation>
    <scope>NUCLEOTIDE SEQUENCE [LARGE SCALE GENOMIC DNA]</scope>
    <source>
        <strain evidence="2">LRV0_1</strain>
    </source>
</reference>
<evidence type="ECO:0000256" key="1">
    <source>
        <dbReference type="SAM" id="Phobius"/>
    </source>
</evidence>
<name>A0ABQ9ZCY0_9CRUS</name>
<evidence type="ECO:0000313" key="2">
    <source>
        <dbReference type="EMBL" id="KAK4010760.1"/>
    </source>
</evidence>
<proteinExistence type="predicted"/>
<evidence type="ECO:0000313" key="3">
    <source>
        <dbReference type="Proteomes" id="UP001234178"/>
    </source>
</evidence>
<keyword evidence="1" id="KW-1133">Transmembrane helix</keyword>
<dbReference type="EMBL" id="JAOYFB010000003">
    <property type="protein sequence ID" value="KAK4010760.1"/>
    <property type="molecule type" value="Genomic_DNA"/>
</dbReference>
<feature type="transmembrane region" description="Helical" evidence="1">
    <location>
        <begin position="35"/>
        <end position="53"/>
    </location>
</feature>
<keyword evidence="1" id="KW-0812">Transmembrane</keyword>
<organism evidence="2 3">
    <name type="scientific">Daphnia magna</name>
    <dbReference type="NCBI Taxonomy" id="35525"/>
    <lineage>
        <taxon>Eukaryota</taxon>
        <taxon>Metazoa</taxon>
        <taxon>Ecdysozoa</taxon>
        <taxon>Arthropoda</taxon>
        <taxon>Crustacea</taxon>
        <taxon>Branchiopoda</taxon>
        <taxon>Diplostraca</taxon>
        <taxon>Cladocera</taxon>
        <taxon>Anomopoda</taxon>
        <taxon>Daphniidae</taxon>
        <taxon>Daphnia</taxon>
    </lineage>
</organism>
<dbReference type="Proteomes" id="UP001234178">
    <property type="component" value="Unassembled WGS sequence"/>
</dbReference>
<keyword evidence="3" id="KW-1185">Reference proteome</keyword>
<keyword evidence="1" id="KW-0472">Membrane</keyword>
<comment type="caution">
    <text evidence="2">The sequence shown here is derived from an EMBL/GenBank/DDBJ whole genome shotgun (WGS) entry which is preliminary data.</text>
</comment>